<dbReference type="HOGENOM" id="CLU_089918_0_0_10"/>
<dbReference type="AlphaFoldDB" id="F4KKL0"/>
<evidence type="ECO:0000259" key="1">
    <source>
        <dbReference type="Pfam" id="PF14355"/>
    </source>
</evidence>
<evidence type="ECO:0000313" key="3">
    <source>
        <dbReference type="Proteomes" id="UP000006545"/>
    </source>
</evidence>
<dbReference type="Pfam" id="PF14355">
    <property type="entry name" value="Abi_C"/>
    <property type="match status" value="1"/>
</dbReference>
<evidence type="ECO:0000313" key="2">
    <source>
        <dbReference type="EMBL" id="AEE12935.1"/>
    </source>
</evidence>
<proteinExistence type="predicted"/>
<dbReference type="KEGG" id="pah:Poras_0992"/>
<keyword evidence="3" id="KW-1185">Reference proteome</keyword>
<dbReference type="Proteomes" id="UP000006545">
    <property type="component" value="Chromosome"/>
</dbReference>
<protein>
    <recommendedName>
        <fullName evidence="1">Abortive infection protein-like C-terminal domain-containing protein</fullName>
    </recommendedName>
</protein>
<dbReference type="RefSeq" id="WP_013760408.1">
    <property type="nucleotide sequence ID" value="NC_015501.1"/>
</dbReference>
<dbReference type="InterPro" id="IPR026001">
    <property type="entry name" value="Abi-like_C"/>
</dbReference>
<dbReference type="eggNOG" id="ENOG502Z9XS">
    <property type="taxonomic scope" value="Bacteria"/>
</dbReference>
<name>F4KKL0_PORAD</name>
<feature type="domain" description="Abortive infection protein-like C-terminal" evidence="1">
    <location>
        <begin position="179"/>
        <end position="260"/>
    </location>
</feature>
<accession>F4KKL0</accession>
<dbReference type="EMBL" id="CP002689">
    <property type="protein sequence ID" value="AEE12935.1"/>
    <property type="molecule type" value="Genomic_DNA"/>
</dbReference>
<dbReference type="OrthoDB" id="9815944at2"/>
<sequence length="269" mass="30829">MSSLDVEIDACLNFFNDRGCVLDFGKKDFDEFTAREIGVPVCKTYQESRGKSLMAYVYDSETPKRNVIKLFAALIRHYELSEALQNDRSNNPKRYQQYENCKAIIEREFNALGEKPLDLSDPNSFNSEYIRDQIDLMRKFQETNPTEAIGKAKELIESYCKTILEEEKIAVDPKWNMTKLVDELFKHFKLMPSDIEDDIKGAKSIKQILGSLKAITQGLAELRNFYGSGHGKTSSYKGLQQRHARLAVGSAIVLIQFICDTHERNKLHP</sequence>
<dbReference type="STRING" id="879243.Poras_0992"/>
<reference evidence="3" key="1">
    <citation type="submission" date="2011-04" db="EMBL/GenBank/DDBJ databases">
        <title>The complete genome of Porphyromonas asaccharolytica DSM 20707.</title>
        <authorList>
            <person name="Lucas S."/>
            <person name="Han J."/>
            <person name="Lapidus A."/>
            <person name="Bruce D."/>
            <person name="Goodwin L."/>
            <person name="Pitluck S."/>
            <person name="Peters L."/>
            <person name="Kyrpides N."/>
            <person name="Mavromatis K."/>
            <person name="Ivanova N."/>
            <person name="Ovchinnikova G."/>
            <person name="Pagani I."/>
            <person name="Lu M."/>
            <person name="Detter J.C."/>
            <person name="Tapia R."/>
            <person name="Han C."/>
            <person name="Land M."/>
            <person name="Hauser L."/>
            <person name="Markowitz V."/>
            <person name="Cheng J.-F."/>
            <person name="Hugenholtz P."/>
            <person name="Woyke T."/>
            <person name="Wu D."/>
            <person name="Gronow S."/>
            <person name="Wellnitz S."/>
            <person name="Brambilla E."/>
            <person name="Klenk H.-P."/>
            <person name="Eisen J.A."/>
        </authorList>
    </citation>
    <scope>NUCLEOTIDE SEQUENCE [LARGE SCALE GENOMIC DNA]</scope>
    <source>
        <strain evidence="3">ATCC 25260 / DSM 20707 / VPI 4198</strain>
    </source>
</reference>
<organism evidence="2 3">
    <name type="scientific">Porphyromonas asaccharolytica (strain ATCC 25260 / DSM 20707 / BCRC 10618 / CCUG 7834 / JCM 6326 / LMG 13178 / VPI 4198 / B440)</name>
    <name type="common">Bacteroides asaccharolyticus</name>
    <dbReference type="NCBI Taxonomy" id="879243"/>
    <lineage>
        <taxon>Bacteria</taxon>
        <taxon>Pseudomonadati</taxon>
        <taxon>Bacteroidota</taxon>
        <taxon>Bacteroidia</taxon>
        <taxon>Bacteroidales</taxon>
        <taxon>Porphyromonadaceae</taxon>
        <taxon>Porphyromonas</taxon>
    </lineage>
</organism>
<gene>
    <name evidence="2" type="ordered locus">Poras_0992</name>
</gene>